<dbReference type="GO" id="GO:0003676">
    <property type="term" value="F:nucleic acid binding"/>
    <property type="evidence" value="ECO:0007669"/>
    <property type="project" value="InterPro"/>
</dbReference>
<name>A0A8X6RJR6_TRICX</name>
<evidence type="ECO:0000313" key="2">
    <source>
        <dbReference type="Proteomes" id="UP000887159"/>
    </source>
</evidence>
<reference evidence="1" key="1">
    <citation type="submission" date="2020-08" db="EMBL/GenBank/DDBJ databases">
        <title>Multicomponent nature underlies the extraordinary mechanical properties of spider dragline silk.</title>
        <authorList>
            <person name="Kono N."/>
            <person name="Nakamura H."/>
            <person name="Mori M."/>
            <person name="Yoshida Y."/>
            <person name="Ohtoshi R."/>
            <person name="Malay A.D."/>
            <person name="Moran D.A.P."/>
            <person name="Tomita M."/>
            <person name="Numata K."/>
            <person name="Arakawa K."/>
        </authorList>
    </citation>
    <scope>NUCLEOTIDE SEQUENCE</scope>
</reference>
<keyword evidence="2" id="KW-1185">Reference proteome</keyword>
<organism evidence="1 2">
    <name type="scientific">Trichonephila clavipes</name>
    <name type="common">Golden silk orbweaver</name>
    <name type="synonym">Nephila clavipes</name>
    <dbReference type="NCBI Taxonomy" id="2585209"/>
    <lineage>
        <taxon>Eukaryota</taxon>
        <taxon>Metazoa</taxon>
        <taxon>Ecdysozoa</taxon>
        <taxon>Arthropoda</taxon>
        <taxon>Chelicerata</taxon>
        <taxon>Arachnida</taxon>
        <taxon>Araneae</taxon>
        <taxon>Araneomorphae</taxon>
        <taxon>Entelegynae</taxon>
        <taxon>Araneoidea</taxon>
        <taxon>Nephilidae</taxon>
        <taxon>Trichonephila</taxon>
    </lineage>
</organism>
<dbReference type="Proteomes" id="UP000887159">
    <property type="component" value="Unassembled WGS sequence"/>
</dbReference>
<dbReference type="AlphaFoldDB" id="A0A8X6RJR6"/>
<sequence>MIENWVGSSESLRTTVIMGFAFPTDQHRARCLEWCHRHRTWTIKDHRLLFTGESRFCLWRNDSCRRDASGTHWQPLDSGKLRHYVVDPFVLPFLRGATNSVFQQHSVRPHVARLTLNSLIEFDILLWQINSPDLNLIEYLSSLIGRGMN</sequence>
<dbReference type="InterPro" id="IPR036397">
    <property type="entry name" value="RNaseH_sf"/>
</dbReference>
<accession>A0A8X6RJR6</accession>
<protein>
    <submittedName>
        <fullName evidence="1">Uncharacterized protein</fullName>
    </submittedName>
</protein>
<proteinExistence type="predicted"/>
<evidence type="ECO:0000313" key="1">
    <source>
        <dbReference type="EMBL" id="GFX95870.1"/>
    </source>
</evidence>
<dbReference type="EMBL" id="BMAU01021189">
    <property type="protein sequence ID" value="GFX95870.1"/>
    <property type="molecule type" value="Genomic_DNA"/>
</dbReference>
<comment type="caution">
    <text evidence="1">The sequence shown here is derived from an EMBL/GenBank/DDBJ whole genome shotgun (WGS) entry which is preliminary data.</text>
</comment>
<gene>
    <name evidence="1" type="ORF">TNCV_2084501</name>
</gene>
<dbReference type="Gene3D" id="3.30.420.10">
    <property type="entry name" value="Ribonuclease H-like superfamily/Ribonuclease H"/>
    <property type="match status" value="1"/>
</dbReference>